<dbReference type="GO" id="GO:0005975">
    <property type="term" value="P:carbohydrate metabolic process"/>
    <property type="evidence" value="ECO:0007669"/>
    <property type="project" value="UniProtKB-ARBA"/>
</dbReference>
<dbReference type="SUPFAM" id="SSF49401">
    <property type="entry name" value="Bacterial adhesins"/>
    <property type="match status" value="3"/>
</dbReference>
<keyword evidence="2" id="KW-0472">Membrane</keyword>
<organism evidence="4 5">
    <name type="scientific">Bifidobacterium hapali</name>
    <dbReference type="NCBI Taxonomy" id="1630172"/>
    <lineage>
        <taxon>Bacteria</taxon>
        <taxon>Bacillati</taxon>
        <taxon>Actinomycetota</taxon>
        <taxon>Actinomycetes</taxon>
        <taxon>Bifidobacteriales</taxon>
        <taxon>Bifidobacteriaceae</taxon>
        <taxon>Bifidobacterium</taxon>
    </lineage>
</organism>
<keyword evidence="2" id="KW-1133">Transmembrane helix</keyword>
<comment type="caution">
    <text evidence="4">The sequence shown here is derived from an EMBL/GenBank/DDBJ whole genome shotgun (WGS) entry which is preliminary data.</text>
</comment>
<keyword evidence="2" id="KW-0812">Transmembrane</keyword>
<accession>A0A261FZ20</accession>
<dbReference type="Gene3D" id="2.60.40.740">
    <property type="match status" value="2"/>
</dbReference>
<evidence type="ECO:0000256" key="2">
    <source>
        <dbReference type="SAM" id="Phobius"/>
    </source>
</evidence>
<keyword evidence="5" id="KW-1185">Reference proteome</keyword>
<evidence type="ECO:0000313" key="5">
    <source>
        <dbReference type="Proteomes" id="UP000216074"/>
    </source>
</evidence>
<feature type="transmembrane region" description="Helical" evidence="2">
    <location>
        <begin position="1072"/>
        <end position="1091"/>
    </location>
</feature>
<feature type="signal peptide" evidence="3">
    <location>
        <begin position="1"/>
        <end position="23"/>
    </location>
</feature>
<keyword evidence="3" id="KW-0732">Signal</keyword>
<evidence type="ECO:0000313" key="4">
    <source>
        <dbReference type="EMBL" id="OZG63996.1"/>
    </source>
</evidence>
<dbReference type="Proteomes" id="UP000216074">
    <property type="component" value="Unassembled WGS sequence"/>
</dbReference>
<feature type="region of interest" description="Disordered" evidence="1">
    <location>
        <begin position="757"/>
        <end position="780"/>
    </location>
</feature>
<feature type="chain" id="PRO_5038967806" evidence="3">
    <location>
        <begin position="24"/>
        <end position="1102"/>
    </location>
</feature>
<protein>
    <submittedName>
        <fullName evidence="4">Uncharacterized protein</fullName>
    </submittedName>
</protein>
<evidence type="ECO:0000256" key="1">
    <source>
        <dbReference type="SAM" id="MobiDB-lite"/>
    </source>
</evidence>
<name>A0A261FZ20_9BIFI</name>
<dbReference type="Gene3D" id="2.60.40.10">
    <property type="entry name" value="Immunoglobulins"/>
    <property type="match status" value="1"/>
</dbReference>
<dbReference type="AlphaFoldDB" id="A0A261FZ20"/>
<dbReference type="InterPro" id="IPR013783">
    <property type="entry name" value="Ig-like_fold"/>
</dbReference>
<proteinExistence type="predicted"/>
<feature type="region of interest" description="Disordered" evidence="1">
    <location>
        <begin position="427"/>
        <end position="454"/>
    </location>
</feature>
<sequence>MLRNNAVKRTVIAVLVAISLLFAEMNITTTAASPASSYNPNAPAVEVGEGSKTKITLELYKDKDGTQPFNPDKDTLKVGESMFGDITWDWDDTEKPTLESPTRFYTIPSNVTVKDAEESTLYDPNGAEAGVWWIKDGKVYTRWNEDWLTRNPSDITSRIRFEFTLKHETSGNDDTTVVHFPGVTENIIIKTDKTEIDGKKTWALNDDGTITFTIALHNKFNADHVVLTDTMGTSFSFVPGSFQLDGQSIDASKVTIDGQTATVTLGKLPAAQDGGHVITYRAALTEAAQQALAKGTPLDQTQNKANWTWDGAAHPGHAENTPDLRNTLISKNVGGSTENLTWDVTINAGSYKFDMGGYQFRDQLHGAQHYTGTYEVIKRVDGKDTSVASGSFPTNGKEFTYTFGMDAGRNEYHIRYHTAYDDPKSMESISNTGTLTPHDTNTQPKGEDSTDFTPQDTTAYIHKRLDASASTNADGRATWTSTIYTSRMPATTDPTTLEFADVLQGKPKGASFKFEKKPVFKISDTTLIEGQDYDYTRAFNPDNDTSFNVKFKGDSVKAAFGKQDITVTYATICSSAPGDYINRSVVKFGTNPSQGYNAVDHIDKSNLVSKTGELQWNQDFDWSKIDSADRSKGAWVATWKVVVNEDDDPNNLHGQVNTEGKPIVVTEKLPEGMTYVPGGKYDIQAGNSPGAQIGLNLDATMTKNTDGTITFTLPTDYLEQNDHFYKAFAMLTYQTAAKPTGKPVTFTNTATATTGSTNLGSDSTTVNGTPEVIKKTSAQDKDKNRVTYSITVNPEGTDLVAKTDKLTLSDVMDTESTFVTDSLRVTNIATNNQLTVPTTVDNVKDQQGNPTTKLTLALPDATPMKVTYDVTPTGDPGDKVTLSNTAELQGIVAAASTNEKEWTVTKPQAESEGAAGTFTVTKVDKNKLDRYLEGAEFELWKVDVSRLPQQNPTEDQIKNVSTKVRTETTGTSGQLTFGSADHPLETNVLYYFMETNPPTYTDTNGNKVYYTLDHTLYYVMLKGTVESEYQAALQTVTSRGIHPSSARKFNAYDEVYRMELLPMTGSSMTARHWMLVGGLLATMSAMMLAVIHDVRKRKGLGW</sequence>
<feature type="compositionally biased region" description="Polar residues" evidence="1">
    <location>
        <begin position="427"/>
        <end position="444"/>
    </location>
</feature>
<dbReference type="EMBL" id="MWWY01000026">
    <property type="protein sequence ID" value="OZG63996.1"/>
    <property type="molecule type" value="Genomic_DNA"/>
</dbReference>
<dbReference type="InterPro" id="IPR008966">
    <property type="entry name" value="Adhesion_dom_sf"/>
</dbReference>
<evidence type="ECO:0000256" key="3">
    <source>
        <dbReference type="SAM" id="SignalP"/>
    </source>
</evidence>
<gene>
    <name evidence="4" type="ORF">BHAP_1499</name>
</gene>
<reference evidence="4 5" key="1">
    <citation type="journal article" date="2017" name="BMC Genomics">
        <title>Comparative genomic and phylogenomic analyses of the Bifidobacteriaceae family.</title>
        <authorList>
            <person name="Lugli G.A."/>
            <person name="Milani C."/>
            <person name="Turroni F."/>
            <person name="Duranti S."/>
            <person name="Mancabelli L."/>
            <person name="Mangifesta M."/>
            <person name="Ferrario C."/>
            <person name="Modesto M."/>
            <person name="Mattarelli P."/>
            <person name="Jiri K."/>
            <person name="van Sinderen D."/>
            <person name="Ventura M."/>
        </authorList>
    </citation>
    <scope>NUCLEOTIDE SEQUENCE [LARGE SCALE GENOMIC DNA]</scope>
    <source>
        <strain evidence="4 5">DSM 100202</strain>
    </source>
</reference>